<dbReference type="CDD" id="cd03791">
    <property type="entry name" value="GT5_Glycogen_synthase_DULL1-like"/>
    <property type="match status" value="1"/>
</dbReference>
<feature type="binding site" evidence="8">
    <location>
        <position position="19"/>
    </location>
    <ligand>
        <name>ADP-alpha-D-glucose</name>
        <dbReference type="ChEBI" id="CHEBI:57498"/>
    </ligand>
</feature>
<keyword evidence="5 8" id="KW-0328">Glycosyltransferase</keyword>
<sequence>MSPQPRVAMVASEMFPFAKSGGLGDVLGALPAALARHGAEVSVFLPAYKSVIQRGGFTAPNGGYPDAFGGPDIRYTAFQAEHEGVRVYAVRCGDLFDREGFYGDDRGEYPDNALRFSRFCRGVLSILGQRESPPDILHCHDWQSALVPALLKTRLGGSPAWSRTASVMTIHNLGYQGRYGSAEFQHTGLPPEAFGIGGVEFYGDLNLLKGGIVSAEVVSTVSESYAQEIQTSEQGQGLEGVIASRAGDLLGIMNGVDYTVWDPANDPHLPAAYSREDMEGKAACRRALRAELGLKGGNHMPLCVMIARLASQKGMELLLETLEDLLWTGLEVAVLGTGEVVYETALRRAAERHHKQMAFRGLFNERLAHLFFAGGDLLLMPSRYEPAGLNQLYAMRYGTLPLVRKVGGLASSVIAHKEIDLERDTGFQFQEMSAGEFFWTVVRACRAFEDKGAWGRLVWNAMTQDFSWDRVVPRYLELYEGALARRAARG</sequence>
<evidence type="ECO:0000259" key="10">
    <source>
        <dbReference type="Pfam" id="PF08323"/>
    </source>
</evidence>
<dbReference type="EMBL" id="JACPUR010000001">
    <property type="protein sequence ID" value="MBI3126199.1"/>
    <property type="molecule type" value="Genomic_DNA"/>
</dbReference>
<comment type="function">
    <text evidence="2 8">Synthesizes alpha-1,4-glucan chains using ADP-glucose.</text>
</comment>
<dbReference type="GO" id="GO:0005978">
    <property type="term" value="P:glycogen biosynthetic process"/>
    <property type="evidence" value="ECO:0007669"/>
    <property type="project" value="UniProtKB-UniRule"/>
</dbReference>
<dbReference type="NCBIfam" id="TIGR02095">
    <property type="entry name" value="glgA"/>
    <property type="match status" value="1"/>
</dbReference>
<comment type="similarity">
    <text evidence="4 8">Belongs to the glycosyltransferase 1 family. Bacterial/plant glycogen synthase subfamily.</text>
</comment>
<evidence type="ECO:0000256" key="5">
    <source>
        <dbReference type="ARBA" id="ARBA00022676"/>
    </source>
</evidence>
<evidence type="ECO:0000256" key="3">
    <source>
        <dbReference type="ARBA" id="ARBA00004964"/>
    </source>
</evidence>
<evidence type="ECO:0000256" key="6">
    <source>
        <dbReference type="ARBA" id="ARBA00022679"/>
    </source>
</evidence>
<organism evidence="11 12">
    <name type="scientific">Tectimicrobiota bacterium</name>
    <dbReference type="NCBI Taxonomy" id="2528274"/>
    <lineage>
        <taxon>Bacteria</taxon>
        <taxon>Pseudomonadati</taxon>
        <taxon>Nitrospinota/Tectimicrobiota group</taxon>
        <taxon>Candidatus Tectimicrobiota</taxon>
    </lineage>
</organism>
<evidence type="ECO:0000256" key="8">
    <source>
        <dbReference type="HAMAP-Rule" id="MF_00484"/>
    </source>
</evidence>
<dbReference type="GO" id="GO:0009011">
    <property type="term" value="F:alpha-1,4-glucan glucosyltransferase (ADP-glucose donor) activity"/>
    <property type="evidence" value="ECO:0007669"/>
    <property type="project" value="UniProtKB-UniRule"/>
</dbReference>
<evidence type="ECO:0000259" key="9">
    <source>
        <dbReference type="Pfam" id="PF00534"/>
    </source>
</evidence>
<dbReference type="GO" id="GO:0004373">
    <property type="term" value="F:alpha-1,4-glucan glucosyltransferase (UDP-glucose donor) activity"/>
    <property type="evidence" value="ECO:0007669"/>
    <property type="project" value="InterPro"/>
</dbReference>
<keyword evidence="6 8" id="KW-0808">Transferase</keyword>
<comment type="pathway">
    <text evidence="3 8">Glycan biosynthesis; glycogen biosynthesis.</text>
</comment>
<protein>
    <recommendedName>
        <fullName evidence="8">Glycogen synthase</fullName>
        <ecNumber evidence="8">2.4.1.21</ecNumber>
    </recommendedName>
    <alternativeName>
        <fullName evidence="8">Starch [bacterial glycogen] synthase</fullName>
    </alternativeName>
</protein>
<dbReference type="InterPro" id="IPR001296">
    <property type="entry name" value="Glyco_trans_1"/>
</dbReference>
<dbReference type="PANTHER" id="PTHR45825">
    <property type="entry name" value="GRANULE-BOUND STARCH SYNTHASE 1, CHLOROPLASTIC/AMYLOPLASTIC"/>
    <property type="match status" value="1"/>
</dbReference>
<dbReference type="Pfam" id="PF08323">
    <property type="entry name" value="Glyco_transf_5"/>
    <property type="match status" value="1"/>
</dbReference>
<dbReference type="AlphaFoldDB" id="A0A932HYS8"/>
<feature type="domain" description="Starch synthase catalytic" evidence="10">
    <location>
        <begin position="6"/>
        <end position="243"/>
    </location>
</feature>
<evidence type="ECO:0000313" key="11">
    <source>
        <dbReference type="EMBL" id="MBI3126199.1"/>
    </source>
</evidence>
<dbReference type="NCBIfam" id="NF001899">
    <property type="entry name" value="PRK00654.1-2"/>
    <property type="match status" value="1"/>
</dbReference>
<dbReference type="PANTHER" id="PTHR45825:SF11">
    <property type="entry name" value="ALPHA AMYLASE DOMAIN-CONTAINING PROTEIN"/>
    <property type="match status" value="1"/>
</dbReference>
<proteinExistence type="inferred from homology"/>
<dbReference type="InterPro" id="IPR013534">
    <property type="entry name" value="Starch_synth_cat_dom"/>
</dbReference>
<feature type="domain" description="Glycosyl transferase family 1" evidence="9">
    <location>
        <begin position="301"/>
        <end position="430"/>
    </location>
</feature>
<dbReference type="EC" id="2.4.1.21" evidence="8"/>
<evidence type="ECO:0000256" key="7">
    <source>
        <dbReference type="ARBA" id="ARBA00023056"/>
    </source>
</evidence>
<dbReference type="HAMAP" id="MF_00484">
    <property type="entry name" value="Glycogen_synth"/>
    <property type="match status" value="1"/>
</dbReference>
<dbReference type="InterPro" id="IPR011835">
    <property type="entry name" value="GS/SS"/>
</dbReference>
<name>A0A932HYS8_UNCTE</name>
<evidence type="ECO:0000313" key="12">
    <source>
        <dbReference type="Proteomes" id="UP000782312"/>
    </source>
</evidence>
<evidence type="ECO:0000256" key="2">
    <source>
        <dbReference type="ARBA" id="ARBA00002764"/>
    </source>
</evidence>
<comment type="catalytic activity">
    <reaction evidence="1 8">
        <text>[(1-&gt;4)-alpha-D-glucosyl](n) + ADP-alpha-D-glucose = [(1-&gt;4)-alpha-D-glucosyl](n+1) + ADP + H(+)</text>
        <dbReference type="Rhea" id="RHEA:18189"/>
        <dbReference type="Rhea" id="RHEA-COMP:9584"/>
        <dbReference type="Rhea" id="RHEA-COMP:9587"/>
        <dbReference type="ChEBI" id="CHEBI:15378"/>
        <dbReference type="ChEBI" id="CHEBI:15444"/>
        <dbReference type="ChEBI" id="CHEBI:57498"/>
        <dbReference type="ChEBI" id="CHEBI:456216"/>
        <dbReference type="EC" id="2.4.1.21"/>
    </reaction>
</comment>
<evidence type="ECO:0000256" key="4">
    <source>
        <dbReference type="ARBA" id="ARBA00010281"/>
    </source>
</evidence>
<dbReference type="Proteomes" id="UP000782312">
    <property type="component" value="Unassembled WGS sequence"/>
</dbReference>
<accession>A0A932HYS8</accession>
<keyword evidence="7 8" id="KW-0320">Glycogen biosynthesis</keyword>
<gene>
    <name evidence="8 11" type="primary">glgA</name>
    <name evidence="11" type="ORF">HYZ11_01170</name>
</gene>
<comment type="caution">
    <text evidence="11">The sequence shown here is derived from an EMBL/GenBank/DDBJ whole genome shotgun (WGS) entry which is preliminary data.</text>
</comment>
<dbReference type="SUPFAM" id="SSF53756">
    <property type="entry name" value="UDP-Glycosyltransferase/glycogen phosphorylase"/>
    <property type="match status" value="1"/>
</dbReference>
<reference evidence="11" key="1">
    <citation type="submission" date="2020-07" db="EMBL/GenBank/DDBJ databases">
        <title>Huge and variable diversity of episymbiotic CPR bacteria and DPANN archaea in groundwater ecosystems.</title>
        <authorList>
            <person name="He C.Y."/>
            <person name="Keren R."/>
            <person name="Whittaker M."/>
            <person name="Farag I.F."/>
            <person name="Doudna J."/>
            <person name="Cate J.H.D."/>
            <person name="Banfield J.F."/>
        </authorList>
    </citation>
    <scope>NUCLEOTIDE SEQUENCE</scope>
    <source>
        <strain evidence="11">NC_groundwater_763_Ag_S-0.2um_68_21</strain>
    </source>
</reference>
<dbReference type="Gene3D" id="3.40.50.2000">
    <property type="entry name" value="Glycogen Phosphorylase B"/>
    <property type="match status" value="2"/>
</dbReference>
<evidence type="ECO:0000256" key="1">
    <source>
        <dbReference type="ARBA" id="ARBA00001478"/>
    </source>
</evidence>
<dbReference type="Pfam" id="PF00534">
    <property type="entry name" value="Glycos_transf_1"/>
    <property type="match status" value="1"/>
</dbReference>